<evidence type="ECO:0000256" key="2">
    <source>
        <dbReference type="ARBA" id="ARBA00022559"/>
    </source>
</evidence>
<comment type="caution">
    <text evidence="11">The sequence shown here is derived from an EMBL/GenBank/DDBJ whole genome shotgun (WGS) entry which is preliminary data.</text>
</comment>
<name>A0AA40K0L8_9PEZI</name>
<organism evidence="11 12">
    <name type="scientific">Schizothecium vesticola</name>
    <dbReference type="NCBI Taxonomy" id="314040"/>
    <lineage>
        <taxon>Eukaryota</taxon>
        <taxon>Fungi</taxon>
        <taxon>Dikarya</taxon>
        <taxon>Ascomycota</taxon>
        <taxon>Pezizomycotina</taxon>
        <taxon>Sordariomycetes</taxon>
        <taxon>Sordariomycetidae</taxon>
        <taxon>Sordariales</taxon>
        <taxon>Schizotheciaceae</taxon>
        <taxon>Schizothecium</taxon>
    </lineage>
</organism>
<evidence type="ECO:0000256" key="1">
    <source>
        <dbReference type="ARBA" id="ARBA00001970"/>
    </source>
</evidence>
<keyword evidence="6" id="KW-0408">Iron</keyword>
<evidence type="ECO:0000256" key="4">
    <source>
        <dbReference type="ARBA" id="ARBA00022723"/>
    </source>
</evidence>
<dbReference type="Pfam" id="PF01328">
    <property type="entry name" value="Peroxidase_2"/>
    <property type="match status" value="1"/>
</dbReference>
<dbReference type="AlphaFoldDB" id="A0AA40K0L8"/>
<evidence type="ECO:0000259" key="10">
    <source>
        <dbReference type="PROSITE" id="PS51405"/>
    </source>
</evidence>
<accession>A0AA40K0L8</accession>
<keyword evidence="2" id="KW-0575">Peroxidase</keyword>
<evidence type="ECO:0000256" key="8">
    <source>
        <dbReference type="SAM" id="MobiDB-lite"/>
    </source>
</evidence>
<feature type="domain" description="Heme haloperoxidase family profile" evidence="10">
    <location>
        <begin position="29"/>
        <end position="237"/>
    </location>
</feature>
<feature type="chain" id="PRO_5041409512" evidence="9">
    <location>
        <begin position="18"/>
        <end position="245"/>
    </location>
</feature>
<feature type="region of interest" description="Disordered" evidence="8">
    <location>
        <begin position="16"/>
        <end position="43"/>
    </location>
</feature>
<keyword evidence="3" id="KW-0349">Heme</keyword>
<evidence type="ECO:0000313" key="11">
    <source>
        <dbReference type="EMBL" id="KAK0741466.1"/>
    </source>
</evidence>
<evidence type="ECO:0000256" key="7">
    <source>
        <dbReference type="ARBA" id="ARBA00025795"/>
    </source>
</evidence>
<dbReference type="InterPro" id="IPR036851">
    <property type="entry name" value="Chloroperoxidase-like_sf"/>
</dbReference>
<dbReference type="SUPFAM" id="SSF47571">
    <property type="entry name" value="Cloroperoxidase"/>
    <property type="match status" value="1"/>
</dbReference>
<dbReference type="InterPro" id="IPR000028">
    <property type="entry name" value="Chloroperoxidase"/>
</dbReference>
<comment type="cofactor">
    <cofactor evidence="1">
        <name>heme b</name>
        <dbReference type="ChEBI" id="CHEBI:60344"/>
    </cofactor>
</comment>
<dbReference type="PANTHER" id="PTHR33577">
    <property type="entry name" value="STERIGMATOCYSTIN BIOSYNTHESIS PEROXIDASE STCC-RELATED"/>
    <property type="match status" value="1"/>
</dbReference>
<feature type="compositionally biased region" description="Pro residues" evidence="8">
    <location>
        <begin position="19"/>
        <end position="28"/>
    </location>
</feature>
<dbReference type="GO" id="GO:0046872">
    <property type="term" value="F:metal ion binding"/>
    <property type="evidence" value="ECO:0007669"/>
    <property type="project" value="UniProtKB-KW"/>
</dbReference>
<evidence type="ECO:0000256" key="3">
    <source>
        <dbReference type="ARBA" id="ARBA00022617"/>
    </source>
</evidence>
<proteinExistence type="inferred from homology"/>
<feature type="signal peptide" evidence="9">
    <location>
        <begin position="1"/>
        <end position="17"/>
    </location>
</feature>
<keyword evidence="9" id="KW-0732">Signal</keyword>
<dbReference type="EMBL" id="JAUKUD010000006">
    <property type="protein sequence ID" value="KAK0741466.1"/>
    <property type="molecule type" value="Genomic_DNA"/>
</dbReference>
<evidence type="ECO:0000256" key="9">
    <source>
        <dbReference type="SAM" id="SignalP"/>
    </source>
</evidence>
<comment type="similarity">
    <text evidence="7">Belongs to the chloroperoxidase family.</text>
</comment>
<dbReference type="Gene3D" id="1.10.489.10">
    <property type="entry name" value="Chloroperoxidase-like"/>
    <property type="match status" value="1"/>
</dbReference>
<keyword evidence="4" id="KW-0479">Metal-binding</keyword>
<dbReference type="PANTHER" id="PTHR33577:SF19">
    <property type="entry name" value="HEME HALOPEROXIDASE FAMILY PROFILE DOMAIN-CONTAINING PROTEIN-RELATED"/>
    <property type="match status" value="1"/>
</dbReference>
<dbReference type="PROSITE" id="PS51405">
    <property type="entry name" value="HEME_HALOPEROXIDASE"/>
    <property type="match status" value="1"/>
</dbReference>
<keyword evidence="12" id="KW-1185">Reference proteome</keyword>
<evidence type="ECO:0000256" key="5">
    <source>
        <dbReference type="ARBA" id="ARBA00023002"/>
    </source>
</evidence>
<gene>
    <name evidence="11" type="ORF">B0T18DRAFT_440713</name>
</gene>
<protein>
    <submittedName>
        <fullName evidence="11">Chloroperoxidase</fullName>
    </submittedName>
</protein>
<dbReference type="GO" id="GO:0004601">
    <property type="term" value="F:peroxidase activity"/>
    <property type="evidence" value="ECO:0007669"/>
    <property type="project" value="UniProtKB-KW"/>
</dbReference>
<evidence type="ECO:0000313" key="12">
    <source>
        <dbReference type="Proteomes" id="UP001172155"/>
    </source>
</evidence>
<evidence type="ECO:0000256" key="6">
    <source>
        <dbReference type="ARBA" id="ARBA00023004"/>
    </source>
</evidence>
<reference evidence="11" key="1">
    <citation type="submission" date="2023-06" db="EMBL/GenBank/DDBJ databases">
        <title>Genome-scale phylogeny and comparative genomics of the fungal order Sordariales.</title>
        <authorList>
            <consortium name="Lawrence Berkeley National Laboratory"/>
            <person name="Hensen N."/>
            <person name="Bonometti L."/>
            <person name="Westerberg I."/>
            <person name="Brannstrom I.O."/>
            <person name="Guillou S."/>
            <person name="Cros-Aarteil S."/>
            <person name="Calhoun S."/>
            <person name="Haridas S."/>
            <person name="Kuo A."/>
            <person name="Mondo S."/>
            <person name="Pangilinan J."/>
            <person name="Riley R."/>
            <person name="LaButti K."/>
            <person name="Andreopoulos B."/>
            <person name="Lipzen A."/>
            <person name="Chen C."/>
            <person name="Yanf M."/>
            <person name="Daum C."/>
            <person name="Ng V."/>
            <person name="Clum A."/>
            <person name="Steindorff A."/>
            <person name="Ohm R."/>
            <person name="Martin F."/>
            <person name="Silar P."/>
            <person name="Natvig D."/>
            <person name="Lalanne C."/>
            <person name="Gautier V."/>
            <person name="Ament-velasquez S.L."/>
            <person name="Kruys A."/>
            <person name="Hutchinson M.I."/>
            <person name="Powell A.J."/>
            <person name="Barry K."/>
            <person name="Miller A.N."/>
            <person name="Grigoriev I.V."/>
            <person name="Debuchy R."/>
            <person name="Gladieux P."/>
            <person name="Thoren M.H."/>
            <person name="Johannesson H."/>
        </authorList>
    </citation>
    <scope>NUCLEOTIDE SEQUENCE</scope>
    <source>
        <strain evidence="11">SMH3187-1</strain>
    </source>
</reference>
<dbReference type="Proteomes" id="UP001172155">
    <property type="component" value="Unassembled WGS sequence"/>
</dbReference>
<keyword evidence="5" id="KW-0560">Oxidoreductase</keyword>
<sequence length="245" mass="26133">MRSNILITLTSLAVASAYPGPPPPPGPGPKYDFKRPGPNDSRGPCPMLNALANHGFFPRSGKNISIDQIVSGIDLALNLDPASSRPVAEFGATTSTTGNPQTVNLADMAAHGVIEHDGSLSRADAITGNANTLNPSIYATFIANFAGKTVITIPDAAKARRARIAAARAINPNFVFTAREDEFSRFETSLYLAVFGTGTIGNAPKKWVEVMFCEERIPYKEGYVRPTDVITNDDLVELATKLITA</sequence>